<feature type="region of interest" description="Disordered" evidence="2">
    <location>
        <begin position="97"/>
        <end position="124"/>
    </location>
</feature>
<accession>A0A1A9WNJ2</accession>
<dbReference type="STRING" id="37001.A0A1A9WNJ2"/>
<protein>
    <submittedName>
        <fullName evidence="3">Uncharacterized protein</fullName>
    </submittedName>
</protein>
<dbReference type="EnsemblMetazoa" id="GBRI026178-RA">
    <property type="protein sequence ID" value="GBRI026178-PA"/>
    <property type="gene ID" value="GBRI026178"/>
</dbReference>
<organism evidence="3 4">
    <name type="scientific">Glossina brevipalpis</name>
    <dbReference type="NCBI Taxonomy" id="37001"/>
    <lineage>
        <taxon>Eukaryota</taxon>
        <taxon>Metazoa</taxon>
        <taxon>Ecdysozoa</taxon>
        <taxon>Arthropoda</taxon>
        <taxon>Hexapoda</taxon>
        <taxon>Insecta</taxon>
        <taxon>Pterygota</taxon>
        <taxon>Neoptera</taxon>
        <taxon>Endopterygota</taxon>
        <taxon>Diptera</taxon>
        <taxon>Brachycera</taxon>
        <taxon>Muscomorpha</taxon>
        <taxon>Hippoboscoidea</taxon>
        <taxon>Glossinidae</taxon>
        <taxon>Glossina</taxon>
    </lineage>
</organism>
<sequence length="205" mass="23091">MIENQRLTLLESILSRDACKTSLPTLEQLFNHTFFQQHATGHSQLTNIDDTLKPHFKLTLNAKEMIKQAVQKAETRLRDEQKSVKNQKRIVRVQELMSSEEEKRKTKQKAKHEHKQSKLKQQASLQANNGRVSLIATTSGSIAEYADVASGTVATGSNSTILFQRCDTMGTTLANTSPDHKEAIFKFSNQKIESLGQLKRDILAK</sequence>
<feature type="compositionally biased region" description="Basic residues" evidence="2">
    <location>
        <begin position="105"/>
        <end position="118"/>
    </location>
</feature>
<dbReference type="AlphaFoldDB" id="A0A1A9WNJ2"/>
<feature type="coiled-coil region" evidence="1">
    <location>
        <begin position="63"/>
        <end position="90"/>
    </location>
</feature>
<name>A0A1A9WNJ2_9MUSC</name>
<reference evidence="3" key="2">
    <citation type="submission" date="2020-05" db="UniProtKB">
        <authorList>
            <consortium name="EnsemblMetazoa"/>
        </authorList>
    </citation>
    <scope>IDENTIFICATION</scope>
    <source>
        <strain evidence="3">IAEA</strain>
    </source>
</reference>
<dbReference type="Proteomes" id="UP000091820">
    <property type="component" value="Unassembled WGS sequence"/>
</dbReference>
<proteinExistence type="predicted"/>
<keyword evidence="4" id="KW-1185">Reference proteome</keyword>
<dbReference type="VEuPathDB" id="VectorBase:GBRI026178"/>
<evidence type="ECO:0000313" key="3">
    <source>
        <dbReference type="EnsemblMetazoa" id="GBRI026178-PA"/>
    </source>
</evidence>
<evidence type="ECO:0000256" key="2">
    <source>
        <dbReference type="SAM" id="MobiDB-lite"/>
    </source>
</evidence>
<reference evidence="4" key="1">
    <citation type="submission" date="2014-03" db="EMBL/GenBank/DDBJ databases">
        <authorList>
            <person name="Aksoy S."/>
            <person name="Warren W."/>
            <person name="Wilson R.K."/>
        </authorList>
    </citation>
    <scope>NUCLEOTIDE SEQUENCE [LARGE SCALE GENOMIC DNA]</scope>
    <source>
        <strain evidence="4">IAEA</strain>
    </source>
</reference>
<keyword evidence="1" id="KW-0175">Coiled coil</keyword>
<evidence type="ECO:0000313" key="4">
    <source>
        <dbReference type="Proteomes" id="UP000091820"/>
    </source>
</evidence>
<evidence type="ECO:0000256" key="1">
    <source>
        <dbReference type="SAM" id="Coils"/>
    </source>
</evidence>